<keyword evidence="3" id="KW-0131">Cell cycle</keyword>
<evidence type="ECO:0000313" key="4">
    <source>
        <dbReference type="Proteomes" id="UP001247805"/>
    </source>
</evidence>
<accession>A0ABU3SYZ2</accession>
<name>A0ABU3SYZ2_9ALTE</name>
<sequence length="170" mass="19577">MSNWFWFTENEQLMLSMGKEWQCTTAFGKKQIVDMPDQEQLFSLQDTECYLSLLSHLMNWSSSFSEAQLAHILINATAAIHFHKPISPKSWYFAEIENYGVHHRFSRLSNEFGEGVVLVLTDEHQLATCMLISSGLKLTNSKVLNRFELIKVAINRLEPFLLSECDQLTA</sequence>
<reference evidence="3 4" key="1">
    <citation type="submission" date="2023-10" db="EMBL/GenBank/DDBJ databases">
        <title>Glaciecola aquimarina strain GGW-M5 nov., isolated from a coastal seawater.</title>
        <authorList>
            <person name="Bayburt H."/>
            <person name="Kim J.M."/>
            <person name="Choi B.J."/>
            <person name="Jeon C.O."/>
        </authorList>
    </citation>
    <scope>NUCLEOTIDE SEQUENCE [LARGE SCALE GENOMIC DNA]</scope>
    <source>
        <strain evidence="3 4">KCTC 32108</strain>
    </source>
</reference>
<organism evidence="3 4">
    <name type="scientific">Paraglaciecola aquimarina</name>
    <dbReference type="NCBI Taxonomy" id="1235557"/>
    <lineage>
        <taxon>Bacteria</taxon>
        <taxon>Pseudomonadati</taxon>
        <taxon>Pseudomonadota</taxon>
        <taxon>Gammaproteobacteria</taxon>
        <taxon>Alteromonadales</taxon>
        <taxon>Alteromonadaceae</taxon>
        <taxon>Paraglaciecola</taxon>
    </lineage>
</organism>
<evidence type="ECO:0000313" key="3">
    <source>
        <dbReference type="EMBL" id="MDU0355187.1"/>
    </source>
</evidence>
<feature type="domain" description="Cell-division protein ZapC N-terminal" evidence="2">
    <location>
        <begin position="3"/>
        <end position="84"/>
    </location>
</feature>
<dbReference type="GO" id="GO:0051301">
    <property type="term" value="P:cell division"/>
    <property type="evidence" value="ECO:0007669"/>
    <property type="project" value="UniProtKB-KW"/>
</dbReference>
<dbReference type="InterPro" id="IPR048373">
    <property type="entry name" value="ZapC_N"/>
</dbReference>
<dbReference type="Pfam" id="PF21083">
    <property type="entry name" value="ZapC_N"/>
    <property type="match status" value="1"/>
</dbReference>
<proteinExistence type="predicted"/>
<dbReference type="InterPro" id="IPR048372">
    <property type="entry name" value="ZapC_C"/>
</dbReference>
<keyword evidence="4" id="KW-1185">Reference proteome</keyword>
<evidence type="ECO:0000259" key="2">
    <source>
        <dbReference type="Pfam" id="PF21083"/>
    </source>
</evidence>
<protein>
    <submittedName>
        <fullName evidence="3">Cell division protein ZapC</fullName>
    </submittedName>
</protein>
<keyword evidence="3" id="KW-0132">Cell division</keyword>
<dbReference type="EMBL" id="JAWDIO010000002">
    <property type="protein sequence ID" value="MDU0355187.1"/>
    <property type="molecule type" value="Genomic_DNA"/>
</dbReference>
<dbReference type="RefSeq" id="WP_316026734.1">
    <property type="nucleotide sequence ID" value="NZ_JAWDIO010000002.1"/>
</dbReference>
<dbReference type="Proteomes" id="UP001247805">
    <property type="component" value="Unassembled WGS sequence"/>
</dbReference>
<gene>
    <name evidence="3" type="ORF">RS130_15915</name>
</gene>
<evidence type="ECO:0000259" key="1">
    <source>
        <dbReference type="Pfam" id="PF07126"/>
    </source>
</evidence>
<feature type="domain" description="Cell-division protein ZapC C-terminal" evidence="1">
    <location>
        <begin position="85"/>
        <end position="160"/>
    </location>
</feature>
<comment type="caution">
    <text evidence="3">The sequence shown here is derived from an EMBL/GenBank/DDBJ whole genome shotgun (WGS) entry which is preliminary data.</text>
</comment>
<dbReference type="Pfam" id="PF07126">
    <property type="entry name" value="ZapC_C"/>
    <property type="match status" value="1"/>
</dbReference>